<evidence type="ECO:0000313" key="4">
    <source>
        <dbReference type="EMBL" id="AMO67345.1"/>
    </source>
</evidence>
<keyword evidence="3" id="KW-0812">Transmembrane</keyword>
<dbReference type="EMBL" id="CP014544">
    <property type="protein sequence ID" value="AMO67345.1"/>
    <property type="molecule type" value="Genomic_DNA"/>
</dbReference>
<feature type="transmembrane region" description="Helical" evidence="3">
    <location>
        <begin position="143"/>
        <end position="160"/>
    </location>
</feature>
<dbReference type="InterPro" id="IPR036869">
    <property type="entry name" value="J_dom_sf"/>
</dbReference>
<feature type="transmembrane region" description="Helical" evidence="3">
    <location>
        <begin position="103"/>
        <end position="123"/>
    </location>
</feature>
<gene>
    <name evidence="4" type="ORF">AZF00_03075</name>
</gene>
<dbReference type="KEGG" id="zal:AZF00_03075"/>
<reference evidence="4 5" key="1">
    <citation type="submission" date="2015-12" db="EMBL/GenBank/DDBJ databases">
        <authorList>
            <person name="Shamseldin A."/>
            <person name="Moawad H."/>
            <person name="Abd El-Rahim W.M."/>
            <person name="Sadowsky M.J."/>
        </authorList>
    </citation>
    <scope>NUCLEOTIDE SEQUENCE [LARGE SCALE GENOMIC DNA]</scope>
    <source>
        <strain evidence="4 5">SM2</strain>
    </source>
</reference>
<feature type="transmembrane region" description="Helical" evidence="3">
    <location>
        <begin position="69"/>
        <end position="91"/>
    </location>
</feature>
<evidence type="ECO:0008006" key="6">
    <source>
        <dbReference type="Google" id="ProtNLM"/>
    </source>
</evidence>
<dbReference type="Proteomes" id="UP000074119">
    <property type="component" value="Chromosome"/>
</dbReference>
<proteinExistence type="predicted"/>
<feature type="region of interest" description="Disordered" evidence="2">
    <location>
        <begin position="202"/>
        <end position="243"/>
    </location>
</feature>
<protein>
    <recommendedName>
        <fullName evidence="6">J domain-containing protein</fullName>
    </recommendedName>
</protein>
<feature type="transmembrane region" description="Helical" evidence="3">
    <location>
        <begin position="21"/>
        <end position="40"/>
    </location>
</feature>
<evidence type="ECO:0000256" key="1">
    <source>
        <dbReference type="ARBA" id="ARBA00023186"/>
    </source>
</evidence>
<dbReference type="CDD" id="cd06257">
    <property type="entry name" value="DnaJ"/>
    <property type="match status" value="1"/>
</dbReference>
<dbReference type="STRING" id="1470434.AZF00_03075"/>
<evidence type="ECO:0000256" key="2">
    <source>
        <dbReference type="SAM" id="MobiDB-lite"/>
    </source>
</evidence>
<feature type="compositionally biased region" description="Gly residues" evidence="2">
    <location>
        <begin position="231"/>
        <end position="240"/>
    </location>
</feature>
<dbReference type="SUPFAM" id="SSF46565">
    <property type="entry name" value="Chaperone J-domain"/>
    <property type="match status" value="1"/>
</dbReference>
<sequence>MSGRTKEDAAVEDYEHKEWGYVVAFVIGVSVCWHTPFWVAETIGYLDKLEAWVAIADSWENPLTLLCHLILVIVGAAINAAAFFILFLIGYGLWKVFVAIGKWLLYQLEILVSALIEVAQWLVNGVISIVTTVTRAIWDFLTWPLRFIFELIGDLYGWFSERTTRRRYERETLKKAYKEKYRQDFRSFRAFMKYWKALQRGENPPYPGSEGTGNGSGGNNGRRQKENNNPGGSGGPGGNGSDPYQIALNVIGLTEPFTKAELNARYKRAIARCHPDKTGGDDREAKRVNMARDVILKRKGWS</sequence>
<feature type="compositionally biased region" description="Gly residues" evidence="2">
    <location>
        <begin position="210"/>
        <end position="220"/>
    </location>
</feature>
<organism evidence="4 5">
    <name type="scientific">Zhongshania aliphaticivorans</name>
    <dbReference type="NCBI Taxonomy" id="1470434"/>
    <lineage>
        <taxon>Bacteria</taxon>
        <taxon>Pseudomonadati</taxon>
        <taxon>Pseudomonadota</taxon>
        <taxon>Gammaproteobacteria</taxon>
        <taxon>Cellvibrionales</taxon>
        <taxon>Spongiibacteraceae</taxon>
        <taxon>Zhongshania</taxon>
    </lineage>
</organism>
<keyword evidence="1" id="KW-0143">Chaperone</keyword>
<keyword evidence="3" id="KW-0472">Membrane</keyword>
<accession>A0A127M284</accession>
<name>A0A127M284_9GAMM</name>
<dbReference type="Gene3D" id="1.10.287.110">
    <property type="entry name" value="DnaJ domain"/>
    <property type="match status" value="1"/>
</dbReference>
<keyword evidence="3" id="KW-1133">Transmembrane helix</keyword>
<evidence type="ECO:0000313" key="5">
    <source>
        <dbReference type="Proteomes" id="UP000074119"/>
    </source>
</evidence>
<dbReference type="AlphaFoldDB" id="A0A127M284"/>
<evidence type="ECO:0000256" key="3">
    <source>
        <dbReference type="SAM" id="Phobius"/>
    </source>
</evidence>
<dbReference type="InterPro" id="IPR001623">
    <property type="entry name" value="DnaJ_domain"/>
</dbReference>